<keyword evidence="11" id="KW-1185">Reference proteome</keyword>
<dbReference type="EMBL" id="JASJQH010007144">
    <property type="protein sequence ID" value="KAK9717397.1"/>
    <property type="molecule type" value="Genomic_DNA"/>
</dbReference>
<dbReference type="PIRSF" id="PIRSF000349">
    <property type="entry name" value="SODismutase"/>
    <property type="match status" value="1"/>
</dbReference>
<keyword evidence="3 6" id="KW-0479">Metal-binding</keyword>
<evidence type="ECO:0000259" key="8">
    <source>
        <dbReference type="Pfam" id="PF00081"/>
    </source>
</evidence>
<comment type="function">
    <text evidence="5">Component of the mitochondrial ribosome (mitoribosome), a dedicated translation machinery responsible for the synthesis of mitochondrial genome-encoded proteins, including at least some of the essential transmembrane subunits of the mitochondrial respiratory chain. The mitoribosomes are attached to the mitochondrial inner membrane and translation products are cotranslationally integrated into the membrane.</text>
</comment>
<dbReference type="InterPro" id="IPR019832">
    <property type="entry name" value="Mn/Fe_SOD_C"/>
</dbReference>
<evidence type="ECO:0000313" key="11">
    <source>
        <dbReference type="Proteomes" id="UP001479436"/>
    </source>
</evidence>
<evidence type="ECO:0000256" key="1">
    <source>
        <dbReference type="ARBA" id="ARBA00008714"/>
    </source>
</evidence>
<dbReference type="Gene3D" id="3.55.40.20">
    <property type="entry name" value="Iron/manganese superoxide dismutase, C-terminal domain"/>
    <property type="match status" value="1"/>
</dbReference>
<sequence length="256" mass="29146">MFHVRSLGRLARPLQYQQRSFLHELSSLPYSAEHGLKPLFSPKALNVIYAKNQQKLIDRLNSLVAGTEHEDQNVFETMIMTYKQPSKAAIYNYASQAWNTDFFLQTLTTDPRPIKEDLKIRIARDFGSLEGFKERFAKGASSLFGSGWTWLVEDERGVLRIINTYNSGNPITTGRLQQFDANTTSGAEEMSDPESDKASTQKPTGAYAPVLGLNMWEHAYVVDFGVDGKEKYIEAFWESVDWEKVHSRVIRTPLRA</sequence>
<comment type="catalytic activity">
    <reaction evidence="6">
        <text>2 superoxide + 2 H(+) = H2O2 + O2</text>
        <dbReference type="Rhea" id="RHEA:20696"/>
        <dbReference type="ChEBI" id="CHEBI:15378"/>
        <dbReference type="ChEBI" id="CHEBI:15379"/>
        <dbReference type="ChEBI" id="CHEBI:16240"/>
        <dbReference type="ChEBI" id="CHEBI:18421"/>
        <dbReference type="EC" id="1.15.1.1"/>
    </reaction>
</comment>
<keyword evidence="4 6" id="KW-0560">Oxidoreductase</keyword>
<dbReference type="InterPro" id="IPR001189">
    <property type="entry name" value="Mn/Fe_SOD"/>
</dbReference>
<dbReference type="InterPro" id="IPR036314">
    <property type="entry name" value="SOD_C_sf"/>
</dbReference>
<proteinExistence type="inferred from homology"/>
<comment type="similarity">
    <text evidence="1 6">Belongs to the iron/manganese superoxide dismutase family.</text>
</comment>
<evidence type="ECO:0000256" key="7">
    <source>
        <dbReference type="SAM" id="MobiDB-lite"/>
    </source>
</evidence>
<feature type="domain" description="Manganese/iron superoxide dismutase C-terminal" evidence="9">
    <location>
        <begin position="116"/>
        <end position="174"/>
    </location>
</feature>
<organism evidence="10 11">
    <name type="scientific">Basidiobolus ranarum</name>
    <dbReference type="NCBI Taxonomy" id="34480"/>
    <lineage>
        <taxon>Eukaryota</taxon>
        <taxon>Fungi</taxon>
        <taxon>Fungi incertae sedis</taxon>
        <taxon>Zoopagomycota</taxon>
        <taxon>Entomophthoromycotina</taxon>
        <taxon>Basidiobolomycetes</taxon>
        <taxon>Basidiobolales</taxon>
        <taxon>Basidiobolaceae</taxon>
        <taxon>Basidiobolus</taxon>
    </lineage>
</organism>
<dbReference type="Pfam" id="PF02777">
    <property type="entry name" value="Sod_Fe_C"/>
    <property type="match status" value="2"/>
</dbReference>
<evidence type="ECO:0000313" key="10">
    <source>
        <dbReference type="EMBL" id="KAK9717397.1"/>
    </source>
</evidence>
<dbReference type="Proteomes" id="UP001479436">
    <property type="component" value="Unassembled WGS sequence"/>
</dbReference>
<dbReference type="InterPro" id="IPR019831">
    <property type="entry name" value="Mn/Fe_SOD_N"/>
</dbReference>
<dbReference type="SUPFAM" id="SSF54719">
    <property type="entry name" value="Fe,Mn superoxide dismutase (SOD), C-terminal domain"/>
    <property type="match status" value="1"/>
</dbReference>
<dbReference type="SUPFAM" id="SSF46609">
    <property type="entry name" value="Fe,Mn superoxide dismutase (SOD), N-terminal domain"/>
    <property type="match status" value="1"/>
</dbReference>
<evidence type="ECO:0000256" key="6">
    <source>
        <dbReference type="RuleBase" id="RU000414"/>
    </source>
</evidence>
<evidence type="ECO:0000256" key="2">
    <source>
        <dbReference type="ARBA" id="ARBA00012682"/>
    </source>
</evidence>
<dbReference type="Gene3D" id="1.10.287.990">
    <property type="entry name" value="Fe,Mn superoxide dismutase (SOD) domain"/>
    <property type="match status" value="1"/>
</dbReference>
<dbReference type="EC" id="1.15.1.1" evidence="2 6"/>
<feature type="region of interest" description="Disordered" evidence="7">
    <location>
        <begin position="183"/>
        <end position="203"/>
    </location>
</feature>
<name>A0ABR2W1Y4_9FUNG</name>
<dbReference type="PANTHER" id="PTHR43595:SF2">
    <property type="entry name" value="SMALL RIBOSOMAL SUBUNIT PROTEIN MS42"/>
    <property type="match status" value="1"/>
</dbReference>
<dbReference type="PANTHER" id="PTHR43595">
    <property type="entry name" value="37S RIBOSOMAL PROTEIN S26, MITOCHONDRIAL"/>
    <property type="match status" value="1"/>
</dbReference>
<dbReference type="Pfam" id="PF00081">
    <property type="entry name" value="Sod_Fe_N"/>
    <property type="match status" value="1"/>
</dbReference>
<reference evidence="10 11" key="1">
    <citation type="submission" date="2023-04" db="EMBL/GenBank/DDBJ databases">
        <title>Genome of Basidiobolus ranarum AG-B5.</title>
        <authorList>
            <person name="Stajich J.E."/>
            <person name="Carter-House D."/>
            <person name="Gryganskyi A."/>
        </authorList>
    </citation>
    <scope>NUCLEOTIDE SEQUENCE [LARGE SCALE GENOMIC DNA]</scope>
    <source>
        <strain evidence="10 11">AG-B5</strain>
    </source>
</reference>
<comment type="function">
    <text evidence="6">Destroys radicals which are normally produced within the cells and which are toxic to biological systems.</text>
</comment>
<accession>A0ABR2W1Y4</accession>
<evidence type="ECO:0000256" key="3">
    <source>
        <dbReference type="ARBA" id="ARBA00022723"/>
    </source>
</evidence>
<feature type="domain" description="Manganese/iron superoxide dismutase N-terminal" evidence="8">
    <location>
        <begin position="23"/>
        <end position="107"/>
    </location>
</feature>
<dbReference type="InterPro" id="IPR036324">
    <property type="entry name" value="Mn/Fe_SOD_N_sf"/>
</dbReference>
<gene>
    <name evidence="10" type="ORF">K7432_006235</name>
</gene>
<evidence type="ECO:0000256" key="5">
    <source>
        <dbReference type="ARBA" id="ARBA00037226"/>
    </source>
</evidence>
<comment type="caution">
    <text evidence="10">The sequence shown here is derived from an EMBL/GenBank/DDBJ whole genome shotgun (WGS) entry which is preliminary data.</text>
</comment>
<evidence type="ECO:0000256" key="4">
    <source>
        <dbReference type="ARBA" id="ARBA00023002"/>
    </source>
</evidence>
<feature type="domain" description="Manganese/iron superoxide dismutase C-terminal" evidence="9">
    <location>
        <begin position="201"/>
        <end position="248"/>
    </location>
</feature>
<evidence type="ECO:0000259" key="9">
    <source>
        <dbReference type="Pfam" id="PF02777"/>
    </source>
</evidence>
<protein>
    <recommendedName>
        <fullName evidence="2 6">Superoxide dismutase</fullName>
        <ecNumber evidence="2 6">1.15.1.1</ecNumber>
    </recommendedName>
</protein>